<evidence type="ECO:0000256" key="5">
    <source>
        <dbReference type="PROSITE-ProRule" id="PRU01248"/>
    </source>
</evidence>
<feature type="domain" description="Core-binding (CB)" evidence="7">
    <location>
        <begin position="111"/>
        <end position="188"/>
    </location>
</feature>
<sequence length="451" mass="52420">MSYTRYNITKTFVDSLPFSPSKITFYKDEKLIGFAVRVTKNSKSYIAEKKLPDGRTCRVTIGIHGIWTVAQAREKAQEYLLMISKGIDPNAEKTKSKNAIRNQINVNTLIPTLSDAYDNYKSKKNLSKATLEAYDRCVNDYFSDWKNIKITELAQKMVIDRHMDLSKRSLAQANLSMKFLSAVYNFTASILFDHNDQKIITEKSPVGVIYKEKKWNKIKRRKGYIRSDQLHDWSEGVCKTYWKGNQGTDPRAYTNQDYLLLLILTGFRREEGETLEWKNIDLKYGTIKITDTKNHEDLLLPMGDMLWHIMKERKRLSENNKFVFPGIGVDTHITDKRNAREEVTKNTGINFTFHDLRRTFGTIANSLAIGSYTIKKLINHSLDDDDLDVTDGYIQVTFDDLRKAMNMIENKILSDLAKKLIKNRLYIQPKSTRNAFADWHKHNEQLIMEHL</sequence>
<reference evidence="8 9" key="1">
    <citation type="submission" date="2013-02" db="EMBL/GenBank/DDBJ databases">
        <title>The Genome Sequence of Acinetobacter bereziniae NIPH 3.</title>
        <authorList>
            <consortium name="The Broad Institute Genome Sequencing Platform"/>
            <consortium name="The Broad Institute Genome Sequencing Center for Infectious Disease"/>
            <person name="Cerqueira G."/>
            <person name="Feldgarden M."/>
            <person name="Courvalin P."/>
            <person name="Perichon B."/>
            <person name="Grillot-Courvalin C."/>
            <person name="Clermont D."/>
            <person name="Rocha E."/>
            <person name="Yoon E.-J."/>
            <person name="Nemec A."/>
            <person name="Walker B."/>
            <person name="Young S.K."/>
            <person name="Zeng Q."/>
            <person name="Gargeya S."/>
            <person name="Fitzgerald M."/>
            <person name="Haas B."/>
            <person name="Abouelleil A."/>
            <person name="Alvarado L."/>
            <person name="Arachchi H.M."/>
            <person name="Berlin A.M."/>
            <person name="Chapman S.B."/>
            <person name="Dewar J."/>
            <person name="Goldberg J."/>
            <person name="Griggs A."/>
            <person name="Gujja S."/>
            <person name="Hansen M."/>
            <person name="Howarth C."/>
            <person name="Imamovic A."/>
            <person name="Larimer J."/>
            <person name="McCowan C."/>
            <person name="Murphy C."/>
            <person name="Neiman D."/>
            <person name="Pearson M."/>
            <person name="Priest M."/>
            <person name="Roberts A."/>
            <person name="Saif S."/>
            <person name="Shea T."/>
            <person name="Sisk P."/>
            <person name="Sykes S."/>
            <person name="Wortman J."/>
            <person name="Nusbaum C."/>
            <person name="Birren B."/>
        </authorList>
    </citation>
    <scope>NUCLEOTIDE SEQUENCE [LARGE SCALE GENOMIC DNA]</scope>
    <source>
        <strain evidence="8 9">NIPH 3</strain>
    </source>
</reference>
<evidence type="ECO:0000313" key="8">
    <source>
        <dbReference type="EMBL" id="ENV21048.1"/>
    </source>
</evidence>
<feature type="domain" description="Tyr recombinase" evidence="6">
    <location>
        <begin position="220"/>
        <end position="406"/>
    </location>
</feature>
<dbReference type="InterPro" id="IPR025166">
    <property type="entry name" value="Integrase_DNA_bind_dom"/>
</dbReference>
<dbReference type="InterPro" id="IPR050808">
    <property type="entry name" value="Phage_Integrase"/>
</dbReference>
<accession>N8YND6</accession>
<dbReference type="InterPro" id="IPR044068">
    <property type="entry name" value="CB"/>
</dbReference>
<dbReference type="AlphaFoldDB" id="N8YND6"/>
<dbReference type="PROSITE" id="PS51898">
    <property type="entry name" value="TYR_RECOMBINASE"/>
    <property type="match status" value="1"/>
</dbReference>
<dbReference type="PANTHER" id="PTHR30629:SF2">
    <property type="entry name" value="PROPHAGE INTEGRASE INTS-RELATED"/>
    <property type="match status" value="1"/>
</dbReference>
<keyword evidence="3 5" id="KW-0238">DNA-binding</keyword>
<evidence type="ECO:0000259" key="7">
    <source>
        <dbReference type="PROSITE" id="PS51900"/>
    </source>
</evidence>
<dbReference type="Proteomes" id="UP000013270">
    <property type="component" value="Unassembled WGS sequence"/>
</dbReference>
<dbReference type="PATRIC" id="fig|1217651.3.peg.3138"/>
<dbReference type="Pfam" id="PF00589">
    <property type="entry name" value="Phage_integrase"/>
    <property type="match status" value="1"/>
</dbReference>
<dbReference type="SUPFAM" id="SSF56349">
    <property type="entry name" value="DNA breaking-rejoining enzymes"/>
    <property type="match status" value="1"/>
</dbReference>
<dbReference type="InterPro" id="IPR038488">
    <property type="entry name" value="Integrase_DNA-bd_sf"/>
</dbReference>
<organism evidence="8 9">
    <name type="scientific">Acinetobacter bereziniae NIPH 3</name>
    <dbReference type="NCBI Taxonomy" id="1217651"/>
    <lineage>
        <taxon>Bacteria</taxon>
        <taxon>Pseudomonadati</taxon>
        <taxon>Pseudomonadota</taxon>
        <taxon>Gammaproteobacteria</taxon>
        <taxon>Moraxellales</taxon>
        <taxon>Moraxellaceae</taxon>
        <taxon>Acinetobacter</taxon>
    </lineage>
</organism>
<dbReference type="GO" id="GO:0003677">
    <property type="term" value="F:DNA binding"/>
    <property type="evidence" value="ECO:0007669"/>
    <property type="project" value="UniProtKB-UniRule"/>
</dbReference>
<comment type="similarity">
    <text evidence="1">Belongs to the 'phage' integrase family.</text>
</comment>
<proteinExistence type="inferred from homology"/>
<evidence type="ECO:0000313" key="9">
    <source>
        <dbReference type="Proteomes" id="UP000013270"/>
    </source>
</evidence>
<dbReference type="RefSeq" id="WP_004831741.1">
    <property type="nucleotide sequence ID" value="NZ_KB849468.1"/>
</dbReference>
<dbReference type="InterPro" id="IPR002104">
    <property type="entry name" value="Integrase_catalytic"/>
</dbReference>
<comment type="caution">
    <text evidence="8">The sequence shown here is derived from an EMBL/GenBank/DDBJ whole genome shotgun (WGS) entry which is preliminary data.</text>
</comment>
<name>N8YND6_ACIBZ</name>
<dbReference type="InterPro" id="IPR011010">
    <property type="entry name" value="DNA_brk_join_enz"/>
</dbReference>
<dbReference type="PROSITE" id="PS51900">
    <property type="entry name" value="CB"/>
    <property type="match status" value="1"/>
</dbReference>
<dbReference type="InterPro" id="IPR013762">
    <property type="entry name" value="Integrase-like_cat_sf"/>
</dbReference>
<protein>
    <recommendedName>
        <fullName evidence="10">Tyr recombinase domain-containing protein</fullName>
    </recommendedName>
</protein>
<dbReference type="CDD" id="cd00796">
    <property type="entry name" value="INT_Rci_Hp1_C"/>
    <property type="match status" value="1"/>
</dbReference>
<dbReference type="Gene3D" id="3.30.160.390">
    <property type="entry name" value="Integrase, DNA-binding domain"/>
    <property type="match status" value="1"/>
</dbReference>
<dbReference type="HOGENOM" id="CLU_027562_17_7_6"/>
<gene>
    <name evidence="8" type="ORF">F963_03180</name>
</gene>
<evidence type="ECO:0000256" key="4">
    <source>
        <dbReference type="ARBA" id="ARBA00023172"/>
    </source>
</evidence>
<keyword evidence="4" id="KW-0233">DNA recombination</keyword>
<dbReference type="Gene3D" id="1.10.443.10">
    <property type="entry name" value="Intergrase catalytic core"/>
    <property type="match status" value="1"/>
</dbReference>
<evidence type="ECO:0000256" key="3">
    <source>
        <dbReference type="ARBA" id="ARBA00023125"/>
    </source>
</evidence>
<evidence type="ECO:0008006" key="10">
    <source>
        <dbReference type="Google" id="ProtNLM"/>
    </source>
</evidence>
<dbReference type="GO" id="GO:0015074">
    <property type="term" value="P:DNA integration"/>
    <property type="evidence" value="ECO:0007669"/>
    <property type="project" value="UniProtKB-KW"/>
</dbReference>
<dbReference type="PANTHER" id="PTHR30629">
    <property type="entry name" value="PROPHAGE INTEGRASE"/>
    <property type="match status" value="1"/>
</dbReference>
<dbReference type="GO" id="GO:0006310">
    <property type="term" value="P:DNA recombination"/>
    <property type="evidence" value="ECO:0007669"/>
    <property type="project" value="UniProtKB-KW"/>
</dbReference>
<evidence type="ECO:0000259" key="6">
    <source>
        <dbReference type="PROSITE" id="PS51898"/>
    </source>
</evidence>
<dbReference type="EMBL" id="APPK01000045">
    <property type="protein sequence ID" value="ENV21048.1"/>
    <property type="molecule type" value="Genomic_DNA"/>
</dbReference>
<dbReference type="Pfam" id="PF13356">
    <property type="entry name" value="Arm-DNA-bind_3"/>
    <property type="match status" value="1"/>
</dbReference>
<evidence type="ECO:0000256" key="2">
    <source>
        <dbReference type="ARBA" id="ARBA00022908"/>
    </source>
</evidence>
<keyword evidence="2" id="KW-0229">DNA integration</keyword>
<evidence type="ECO:0000256" key="1">
    <source>
        <dbReference type="ARBA" id="ARBA00008857"/>
    </source>
</evidence>